<dbReference type="EMBL" id="JAOANI010000018">
    <property type="protein sequence ID" value="MCT7359456.1"/>
    <property type="molecule type" value="Genomic_DNA"/>
</dbReference>
<accession>A0A9X2WG04</accession>
<sequence length="455" mass="50745">MCALSLLGLVGCDRDTPAAQTPQVKAETDTRLGFSALPPIPHLHERALVEGQLTLAGTAVDWSGFRVQWVFDDQPLGDVVAAAADGRFRLPRPLQDAPSGLWAEAWAGAYRLRGKPDELGRLQLDALSTARAALSNGSRAEPANPQLEPLHNILHAVLREGLGEGMRDDAQTAAGYTAAPLLAHYQSSWQLAQVLARSPVHRIAFQLRHQQVLADSFALLHQQPDFSHGDLSEQQRMVRLDRWGTPLRWQHRPYQEQAWGCVDYLQLGQRWLVSEESATPLALNTLQQRLGELSQQHFCGQDQWRLPTATELHSLINSDNGDWAFPLSLPFAGSNIYWVQDEQGQAQIFDLQRNTIIRNGKQAHWLPLVVRGEEYSMRSQNRRSVSSNRSDLLIDFSLLQALYGVAFPGADNDQSASDKGLQQLPDMDELWMQAPCSECHSDPQTEAQTQLQTKP</sequence>
<feature type="domain" description="Lcl C-terminal" evidence="1">
    <location>
        <begin position="269"/>
        <end position="354"/>
    </location>
</feature>
<proteinExistence type="predicted"/>
<comment type="caution">
    <text evidence="2">The sequence shown here is derived from an EMBL/GenBank/DDBJ whole genome shotgun (WGS) entry which is preliminary data.</text>
</comment>
<dbReference type="Proteomes" id="UP001147830">
    <property type="component" value="Unassembled WGS sequence"/>
</dbReference>
<evidence type="ECO:0000313" key="2">
    <source>
        <dbReference type="EMBL" id="MCT7359456.1"/>
    </source>
</evidence>
<name>A0A9X2WG04_9GAMM</name>
<dbReference type="RefSeq" id="WP_260976327.1">
    <property type="nucleotide sequence ID" value="NZ_JAOANI010000018.1"/>
</dbReference>
<organism evidence="2 3">
    <name type="scientific">Thalassolituus pacificus</name>
    <dbReference type="NCBI Taxonomy" id="2975440"/>
    <lineage>
        <taxon>Bacteria</taxon>
        <taxon>Pseudomonadati</taxon>
        <taxon>Pseudomonadota</taxon>
        <taxon>Gammaproteobacteria</taxon>
        <taxon>Oceanospirillales</taxon>
        <taxon>Oceanospirillaceae</taxon>
        <taxon>Thalassolituus</taxon>
    </lineage>
</organism>
<dbReference type="InterPro" id="IPR011460">
    <property type="entry name" value="Lcl_C"/>
</dbReference>
<reference evidence="2" key="2">
    <citation type="submission" date="2022-08" db="EMBL/GenBank/DDBJ databases">
        <authorList>
            <person name="Dong C."/>
        </authorList>
    </citation>
    <scope>NUCLEOTIDE SEQUENCE</scope>
    <source>
        <strain evidence="2">59MF3M-4</strain>
    </source>
</reference>
<reference evidence="2" key="1">
    <citation type="journal article" date="2022" name="Front. Microbiol.">
        <title>Genome-based taxonomic rearrangement of Oceanobacter-related bacteria including the description of Thalassolituus hydrocarbonoclasticus sp. nov. and Thalassolituus pacificus sp. nov. and emended description of the genus Thalassolituus.</title>
        <authorList>
            <person name="Dong C."/>
            <person name="Wei L."/>
            <person name="Wang J."/>
            <person name="Lai Q."/>
            <person name="Huang Z."/>
            <person name="Shao Z."/>
        </authorList>
    </citation>
    <scope>NUCLEOTIDE SEQUENCE</scope>
    <source>
        <strain evidence="2">59MF3M-4</strain>
    </source>
</reference>
<dbReference type="AlphaFoldDB" id="A0A9X2WG04"/>
<protein>
    <submittedName>
        <fullName evidence="2">DUF1566 domain-containing protein</fullName>
    </submittedName>
</protein>
<gene>
    <name evidence="2" type="ORF">NYR02_10515</name>
</gene>
<evidence type="ECO:0000313" key="3">
    <source>
        <dbReference type="Proteomes" id="UP001147830"/>
    </source>
</evidence>
<evidence type="ECO:0000259" key="1">
    <source>
        <dbReference type="Pfam" id="PF07603"/>
    </source>
</evidence>
<dbReference type="Pfam" id="PF07603">
    <property type="entry name" value="Lcl_C"/>
    <property type="match status" value="1"/>
</dbReference>
<keyword evidence="3" id="KW-1185">Reference proteome</keyword>